<evidence type="ECO:0000313" key="2">
    <source>
        <dbReference type="EMBL" id="GLK14873.1"/>
    </source>
</evidence>
<dbReference type="Proteomes" id="UP001143474">
    <property type="component" value="Unassembled WGS sequence"/>
</dbReference>
<comment type="caution">
    <text evidence="2">The sequence shown here is derived from an EMBL/GenBank/DDBJ whole genome shotgun (WGS) entry which is preliminary data.</text>
</comment>
<proteinExistence type="predicted"/>
<dbReference type="EMBL" id="BSEV01000038">
    <property type="protein sequence ID" value="GLK14873.1"/>
    <property type="molecule type" value="Genomic_DNA"/>
</dbReference>
<reference evidence="2" key="2">
    <citation type="submission" date="2023-01" db="EMBL/GenBank/DDBJ databases">
        <authorList>
            <person name="Sun Q."/>
            <person name="Evtushenko L."/>
        </authorList>
    </citation>
    <scope>NUCLEOTIDE SEQUENCE</scope>
    <source>
        <strain evidence="2">VKM Ac-2007</strain>
    </source>
</reference>
<dbReference type="AlphaFoldDB" id="A0A9W6IBY0"/>
<keyword evidence="3" id="KW-1185">Reference proteome</keyword>
<reference evidence="2" key="1">
    <citation type="journal article" date="2014" name="Int. J. Syst. Evol. Microbiol.">
        <title>Complete genome sequence of Corynebacterium casei LMG S-19264T (=DSM 44701T), isolated from a smear-ripened cheese.</title>
        <authorList>
            <consortium name="US DOE Joint Genome Institute (JGI-PGF)"/>
            <person name="Walter F."/>
            <person name="Albersmeier A."/>
            <person name="Kalinowski J."/>
            <person name="Ruckert C."/>
        </authorList>
    </citation>
    <scope>NUCLEOTIDE SEQUENCE</scope>
    <source>
        <strain evidence="2">VKM Ac-2007</strain>
    </source>
</reference>
<name>A0A9W6IBY0_9ACTN</name>
<organism evidence="2 3">
    <name type="scientific">Streptosporangium carneum</name>
    <dbReference type="NCBI Taxonomy" id="47481"/>
    <lineage>
        <taxon>Bacteria</taxon>
        <taxon>Bacillati</taxon>
        <taxon>Actinomycetota</taxon>
        <taxon>Actinomycetes</taxon>
        <taxon>Streptosporangiales</taxon>
        <taxon>Streptosporangiaceae</taxon>
        <taxon>Streptosporangium</taxon>
    </lineage>
</organism>
<protein>
    <submittedName>
        <fullName evidence="2">Uncharacterized protein</fullName>
    </submittedName>
</protein>
<feature type="region of interest" description="Disordered" evidence="1">
    <location>
        <begin position="30"/>
        <end position="81"/>
    </location>
</feature>
<evidence type="ECO:0000313" key="3">
    <source>
        <dbReference type="Proteomes" id="UP001143474"/>
    </source>
</evidence>
<accession>A0A9W6IBY0</accession>
<sequence length="81" mass="8646">MDVGELLEAESGEWETWVSSVAGEIRLTSAFGTPGVPFRPETRPVRSNARATDVAPRALRGEPSPPGVDDGPSPRPFSDLL</sequence>
<gene>
    <name evidence="2" type="ORF">GCM10017600_82860</name>
</gene>
<evidence type="ECO:0000256" key="1">
    <source>
        <dbReference type="SAM" id="MobiDB-lite"/>
    </source>
</evidence>